<name>A0AAW2LMC5_SESRA</name>
<reference evidence="2" key="2">
    <citation type="journal article" date="2024" name="Plant">
        <title>Genomic evolution and insights into agronomic trait innovations of Sesamum species.</title>
        <authorList>
            <person name="Miao H."/>
            <person name="Wang L."/>
            <person name="Qu L."/>
            <person name="Liu H."/>
            <person name="Sun Y."/>
            <person name="Le M."/>
            <person name="Wang Q."/>
            <person name="Wei S."/>
            <person name="Zheng Y."/>
            <person name="Lin W."/>
            <person name="Duan Y."/>
            <person name="Cao H."/>
            <person name="Xiong S."/>
            <person name="Wang X."/>
            <person name="Wei L."/>
            <person name="Li C."/>
            <person name="Ma Q."/>
            <person name="Ju M."/>
            <person name="Zhao R."/>
            <person name="Li G."/>
            <person name="Mu C."/>
            <person name="Tian Q."/>
            <person name="Mei H."/>
            <person name="Zhang T."/>
            <person name="Gao T."/>
            <person name="Zhang H."/>
        </authorList>
    </citation>
    <scope>NUCLEOTIDE SEQUENCE</scope>
    <source>
        <strain evidence="2">G02</strain>
    </source>
</reference>
<proteinExistence type="predicted"/>
<dbReference type="AlphaFoldDB" id="A0AAW2LMC5"/>
<dbReference type="EMBL" id="JACGWJ010000024">
    <property type="protein sequence ID" value="KAL0319599.1"/>
    <property type="molecule type" value="Genomic_DNA"/>
</dbReference>
<accession>A0AAW2LMC5</accession>
<reference evidence="2" key="1">
    <citation type="submission" date="2020-06" db="EMBL/GenBank/DDBJ databases">
        <authorList>
            <person name="Li T."/>
            <person name="Hu X."/>
            <person name="Zhang T."/>
            <person name="Song X."/>
            <person name="Zhang H."/>
            <person name="Dai N."/>
            <person name="Sheng W."/>
            <person name="Hou X."/>
            <person name="Wei L."/>
        </authorList>
    </citation>
    <scope>NUCLEOTIDE SEQUENCE</scope>
    <source>
        <strain evidence="2">G02</strain>
        <tissue evidence="2">Leaf</tissue>
    </source>
</reference>
<organism evidence="2">
    <name type="scientific">Sesamum radiatum</name>
    <name type="common">Black benniseed</name>
    <dbReference type="NCBI Taxonomy" id="300843"/>
    <lineage>
        <taxon>Eukaryota</taxon>
        <taxon>Viridiplantae</taxon>
        <taxon>Streptophyta</taxon>
        <taxon>Embryophyta</taxon>
        <taxon>Tracheophyta</taxon>
        <taxon>Spermatophyta</taxon>
        <taxon>Magnoliopsida</taxon>
        <taxon>eudicotyledons</taxon>
        <taxon>Gunneridae</taxon>
        <taxon>Pentapetalae</taxon>
        <taxon>asterids</taxon>
        <taxon>lamiids</taxon>
        <taxon>Lamiales</taxon>
        <taxon>Pedaliaceae</taxon>
        <taxon>Sesamum</taxon>
    </lineage>
</organism>
<comment type="caution">
    <text evidence="2">The sequence shown here is derived from an EMBL/GenBank/DDBJ whole genome shotgun (WGS) entry which is preliminary data.</text>
</comment>
<evidence type="ECO:0000256" key="1">
    <source>
        <dbReference type="SAM" id="MobiDB-lite"/>
    </source>
</evidence>
<protein>
    <submittedName>
        <fullName evidence="2">Uncharacterized protein</fullName>
    </submittedName>
</protein>
<sequence>MTSGSGPAPSGLSQRRGGGHLELVPPPAAGASYAAEGIDKTTPNIGARSDGSKPPSQFFHGWSIT</sequence>
<gene>
    <name evidence="2" type="ORF">Sradi_5221400</name>
</gene>
<feature type="region of interest" description="Disordered" evidence="1">
    <location>
        <begin position="1"/>
        <end position="65"/>
    </location>
</feature>
<evidence type="ECO:0000313" key="2">
    <source>
        <dbReference type="EMBL" id="KAL0319599.1"/>
    </source>
</evidence>